<sequence length="192" mass="20214">MPYTTRQSSLGVPAPSLEVVLGMLAWTIGAAGLASGFGTVLVALGLFLTAYLVIVRRRNAAMVVVLHPERKRRMQRLILVGVAGIVLLPSLLGLVGYAEVSIAVTAALIGVLLIQASTVLEERSLVATGALVLLIAAFGAFLALSHEGQGTGSSQPVIGLLAGLVLWVAAMRRLGILTDLSRRYNVRLPRVR</sequence>
<feature type="transmembrane region" description="Helical" evidence="1">
    <location>
        <begin position="156"/>
        <end position="174"/>
    </location>
</feature>
<dbReference type="AlphaFoldDB" id="A0A1I4T9R1"/>
<dbReference type="Proteomes" id="UP000199614">
    <property type="component" value="Unassembled WGS sequence"/>
</dbReference>
<dbReference type="STRING" id="260086.SAMN05216207_1002182"/>
<keyword evidence="3" id="KW-1185">Reference proteome</keyword>
<keyword evidence="1" id="KW-1133">Transmembrane helix</keyword>
<feature type="transmembrane region" description="Helical" evidence="1">
    <location>
        <begin position="125"/>
        <end position="144"/>
    </location>
</feature>
<gene>
    <name evidence="2" type="ORF">SAMN05216207_1002182</name>
</gene>
<proteinExistence type="predicted"/>
<evidence type="ECO:0000313" key="2">
    <source>
        <dbReference type="EMBL" id="SFM73416.1"/>
    </source>
</evidence>
<protein>
    <submittedName>
        <fullName evidence="2">Uncharacterized protein</fullName>
    </submittedName>
</protein>
<evidence type="ECO:0000256" key="1">
    <source>
        <dbReference type="SAM" id="Phobius"/>
    </source>
</evidence>
<name>A0A1I4T9R1_PSUAM</name>
<organism evidence="2 3">
    <name type="scientific">Pseudonocardia ammonioxydans</name>
    <dbReference type="NCBI Taxonomy" id="260086"/>
    <lineage>
        <taxon>Bacteria</taxon>
        <taxon>Bacillati</taxon>
        <taxon>Actinomycetota</taxon>
        <taxon>Actinomycetes</taxon>
        <taxon>Pseudonocardiales</taxon>
        <taxon>Pseudonocardiaceae</taxon>
        <taxon>Pseudonocardia</taxon>
    </lineage>
</organism>
<feature type="transmembrane region" description="Helical" evidence="1">
    <location>
        <begin position="23"/>
        <end position="55"/>
    </location>
</feature>
<dbReference type="OrthoDB" id="3576762at2"/>
<keyword evidence="1" id="KW-0472">Membrane</keyword>
<dbReference type="RefSeq" id="WP_093337052.1">
    <property type="nucleotide sequence ID" value="NZ_FOUY01000002.1"/>
</dbReference>
<dbReference type="EMBL" id="FOUY01000002">
    <property type="protein sequence ID" value="SFM73416.1"/>
    <property type="molecule type" value="Genomic_DNA"/>
</dbReference>
<feature type="transmembrane region" description="Helical" evidence="1">
    <location>
        <begin position="76"/>
        <end position="94"/>
    </location>
</feature>
<keyword evidence="1" id="KW-0812">Transmembrane</keyword>
<accession>A0A1I4T9R1</accession>
<feature type="transmembrane region" description="Helical" evidence="1">
    <location>
        <begin position="100"/>
        <end position="120"/>
    </location>
</feature>
<reference evidence="2 3" key="1">
    <citation type="submission" date="2016-10" db="EMBL/GenBank/DDBJ databases">
        <authorList>
            <person name="de Groot N.N."/>
        </authorList>
    </citation>
    <scope>NUCLEOTIDE SEQUENCE [LARGE SCALE GENOMIC DNA]</scope>
    <source>
        <strain evidence="2 3">CGMCC 4.1877</strain>
    </source>
</reference>
<evidence type="ECO:0000313" key="3">
    <source>
        <dbReference type="Proteomes" id="UP000199614"/>
    </source>
</evidence>